<dbReference type="InterPro" id="IPR007313">
    <property type="entry name" value="FxsA"/>
</dbReference>
<dbReference type="PANTHER" id="PTHR35335:SF1">
    <property type="entry name" value="UPF0716 PROTEIN FXSA"/>
    <property type="match status" value="1"/>
</dbReference>
<proteinExistence type="predicted"/>
<evidence type="ECO:0000256" key="1">
    <source>
        <dbReference type="SAM" id="Phobius"/>
    </source>
</evidence>
<keyword evidence="1" id="KW-1133">Transmembrane helix</keyword>
<dbReference type="Proteomes" id="UP000095143">
    <property type="component" value="Unassembled WGS sequence"/>
</dbReference>
<accession>A0A1C2D8T1</accession>
<dbReference type="Pfam" id="PF04186">
    <property type="entry name" value="FxsA"/>
    <property type="match status" value="1"/>
</dbReference>
<evidence type="ECO:0000313" key="3">
    <source>
        <dbReference type="Proteomes" id="UP000095143"/>
    </source>
</evidence>
<feature type="transmembrane region" description="Helical" evidence="1">
    <location>
        <begin position="75"/>
        <end position="100"/>
    </location>
</feature>
<name>A0A1C2D8T1_9PSED</name>
<comment type="caution">
    <text evidence="2">The sequence shown here is derived from an EMBL/GenBank/DDBJ whole genome shotgun (WGS) entry which is preliminary data.</text>
</comment>
<dbReference type="NCBIfam" id="NF008528">
    <property type="entry name" value="PRK11463.1-2"/>
    <property type="match status" value="1"/>
</dbReference>
<dbReference type="PANTHER" id="PTHR35335">
    <property type="entry name" value="UPF0716 PROTEIN FXSA"/>
    <property type="match status" value="1"/>
</dbReference>
<keyword evidence="1" id="KW-0812">Transmembrane</keyword>
<dbReference type="GO" id="GO:0016020">
    <property type="term" value="C:membrane"/>
    <property type="evidence" value="ECO:0007669"/>
    <property type="project" value="InterPro"/>
</dbReference>
<feature type="transmembrane region" description="Helical" evidence="1">
    <location>
        <begin position="32"/>
        <end position="55"/>
    </location>
</feature>
<organism evidence="2 3">
    <name type="scientific">Pseudomonas graminis</name>
    <dbReference type="NCBI Taxonomy" id="158627"/>
    <lineage>
        <taxon>Bacteria</taxon>
        <taxon>Pseudomonadati</taxon>
        <taxon>Pseudomonadota</taxon>
        <taxon>Gammaproteobacteria</taxon>
        <taxon>Pseudomonadales</taxon>
        <taxon>Pseudomonadaceae</taxon>
        <taxon>Pseudomonas</taxon>
    </lineage>
</organism>
<dbReference type="RefSeq" id="WP_065992177.1">
    <property type="nucleotide sequence ID" value="NZ_MDEN01000069.1"/>
</dbReference>
<dbReference type="AlphaFoldDB" id="A0A1C2D8T1"/>
<reference evidence="2 3" key="1">
    <citation type="submission" date="2016-08" db="EMBL/GenBank/DDBJ databases">
        <title>Whole genome sequence of Pseudomonas graminis strain UASWS1507, a potential biological control agent for agriculture.</title>
        <authorList>
            <person name="Crovadore J."/>
            <person name="Calmin G."/>
            <person name="Chablais R."/>
            <person name="Cochard B."/>
            <person name="Lefort F."/>
        </authorList>
    </citation>
    <scope>NUCLEOTIDE SEQUENCE [LARGE SCALE GENOMIC DNA]</scope>
    <source>
        <strain evidence="2 3">UASWS1507</strain>
    </source>
</reference>
<protein>
    <submittedName>
        <fullName evidence="2">Membrane protein FxsA</fullName>
    </submittedName>
</protein>
<evidence type="ECO:0000313" key="2">
    <source>
        <dbReference type="EMBL" id="OCX11167.1"/>
    </source>
</evidence>
<keyword evidence="1" id="KW-0472">Membrane</keyword>
<dbReference type="OrthoDB" id="9792788at2"/>
<gene>
    <name evidence="2" type="ORF">BBI10_23465</name>
</gene>
<dbReference type="EMBL" id="MDEN01000069">
    <property type="protein sequence ID" value="OCX11167.1"/>
    <property type="molecule type" value="Genomic_DNA"/>
</dbReference>
<sequence>MRVFLLLLLLFPVLELFVLVKVGMSIGFLPTFLLVVAGSMLGVFVVRIAGVATALSARQSLARGELPAQQMLDGLMMTIGGGLLVLPGFISDVLGLLFLMPFTRRLIVGKVRNRAEAQAARQRAFAENMHAANSPGPMHPGAARPEARRPEVIEGEVIEGEFEPLDKK</sequence>